<dbReference type="eggNOG" id="COG1878">
    <property type="taxonomic scope" value="Bacteria"/>
</dbReference>
<evidence type="ECO:0000313" key="1">
    <source>
        <dbReference type="EMBL" id="ALN81892.1"/>
    </source>
</evidence>
<dbReference type="Gene3D" id="3.50.30.50">
    <property type="entry name" value="Putative cyclase"/>
    <property type="match status" value="1"/>
</dbReference>
<dbReference type="PANTHER" id="PTHR31118:SF32">
    <property type="entry name" value="KYNURENINE FORMAMIDASE"/>
    <property type="match status" value="1"/>
</dbReference>
<dbReference type="InterPro" id="IPR007325">
    <property type="entry name" value="KFase/CYL"/>
</dbReference>
<dbReference type="GO" id="GO:0019441">
    <property type="term" value="P:L-tryptophan catabolic process to kynurenine"/>
    <property type="evidence" value="ECO:0007669"/>
    <property type="project" value="InterPro"/>
</dbReference>
<dbReference type="AlphaFoldDB" id="A0A0S2FEF5"/>
<dbReference type="Pfam" id="PF04199">
    <property type="entry name" value="Cyclase"/>
    <property type="match status" value="1"/>
</dbReference>
<dbReference type="PANTHER" id="PTHR31118">
    <property type="entry name" value="CYCLASE-LIKE PROTEIN 2"/>
    <property type="match status" value="1"/>
</dbReference>
<protein>
    <submittedName>
        <fullName evidence="1">Cyclase family protein</fullName>
    </submittedName>
</protein>
<dbReference type="Proteomes" id="UP000060787">
    <property type="component" value="Chromosome"/>
</dbReference>
<dbReference type="STRING" id="84531.LA76x_3770"/>
<dbReference type="SUPFAM" id="SSF102198">
    <property type="entry name" value="Putative cyclase"/>
    <property type="match status" value="1"/>
</dbReference>
<keyword evidence="2" id="KW-1185">Reference proteome</keyword>
<evidence type="ECO:0000313" key="2">
    <source>
        <dbReference type="Proteomes" id="UP000060787"/>
    </source>
</evidence>
<dbReference type="PATRIC" id="fig|84531.8.peg.3787"/>
<gene>
    <name evidence="1" type="ORF">LA76x_3770</name>
</gene>
<proteinExistence type="predicted"/>
<dbReference type="InterPro" id="IPR037175">
    <property type="entry name" value="KFase_sf"/>
</dbReference>
<dbReference type="GO" id="GO:0004061">
    <property type="term" value="F:arylformamidase activity"/>
    <property type="evidence" value="ECO:0007669"/>
    <property type="project" value="InterPro"/>
</dbReference>
<organism evidence="1 2">
    <name type="scientific">Lysobacter antibioticus</name>
    <dbReference type="NCBI Taxonomy" id="84531"/>
    <lineage>
        <taxon>Bacteria</taxon>
        <taxon>Pseudomonadati</taxon>
        <taxon>Pseudomonadota</taxon>
        <taxon>Gammaproteobacteria</taxon>
        <taxon>Lysobacterales</taxon>
        <taxon>Lysobacteraceae</taxon>
        <taxon>Lysobacter</taxon>
    </lineage>
</organism>
<sequence>MRRPAALKRAPIPIGEILATAQSPSPQPFAEIRLNSIQYRVQFDFEIEFSNGGGLQGQGFRLDIDGDDIGDAELVDYIVRDLRLLMVGPARILNKQILVEAHKRKAGGLEHGATRYVDLSHTIEDGLVTYPGMPAAHICDYLSREYSREIYAEGTQFHIGRIDMVANTGTYIDCPSHRYEDGADLSQIRAEDCADLDAIVVRIAPSVKSIDVAYFRDLELRGRAVLVHTGWDRHFATPAYADGHPFLTEDAAVWLRDCGVKLVGIDSMNIDDTSRDDTRGKTRPVHSTLLGAGILIVEHLRNLAALPDEGFSFSAVPPKVKGMGTFPVRALAKIVG</sequence>
<reference evidence="1 2" key="1">
    <citation type="journal article" date="2015" name="BMC Genomics">
        <title>Comparative genomics and metabolic profiling of the genus Lysobacter.</title>
        <authorList>
            <person name="de Bruijn I."/>
            <person name="Cheng X."/>
            <person name="de Jager V."/>
            <person name="Exposito R.G."/>
            <person name="Watrous J."/>
            <person name="Patel N."/>
            <person name="Postma J."/>
            <person name="Dorrestein P.C."/>
            <person name="Kobayashi D."/>
            <person name="Raaijmakers J.M."/>
        </authorList>
    </citation>
    <scope>NUCLEOTIDE SEQUENCE [LARGE SCALE GENOMIC DNA]</scope>
    <source>
        <strain evidence="1 2">76</strain>
    </source>
</reference>
<dbReference type="EMBL" id="CP011129">
    <property type="protein sequence ID" value="ALN81892.1"/>
    <property type="molecule type" value="Genomic_DNA"/>
</dbReference>
<name>A0A0S2FEF5_LYSAN</name>
<accession>A0A0S2FEF5</accession>
<dbReference type="KEGG" id="lab:LA76x_3770"/>